<evidence type="ECO:0000256" key="11">
    <source>
        <dbReference type="SAM" id="Phobius"/>
    </source>
</evidence>
<keyword evidence="11" id="KW-0472">Membrane</keyword>
<dbReference type="InterPro" id="IPR017853">
    <property type="entry name" value="GH"/>
</dbReference>
<dbReference type="AlphaFoldDB" id="A0A7X2LZY2"/>
<dbReference type="OrthoDB" id="9805159at2"/>
<feature type="domain" description="Glycosyl hydrolase family 13 catalytic" evidence="13">
    <location>
        <begin position="39"/>
        <end position="387"/>
    </location>
</feature>
<dbReference type="PIRSF" id="PIRSF001024">
    <property type="entry name" value="Alph-amyl_fung"/>
    <property type="match status" value="1"/>
</dbReference>
<dbReference type="Proteomes" id="UP000448867">
    <property type="component" value="Unassembled WGS sequence"/>
</dbReference>
<dbReference type="Gene3D" id="3.20.20.80">
    <property type="entry name" value="Glycosidases"/>
    <property type="match status" value="1"/>
</dbReference>
<evidence type="ECO:0000256" key="4">
    <source>
        <dbReference type="ARBA" id="ARBA00012595"/>
    </source>
</evidence>
<dbReference type="PANTHER" id="PTHR10357">
    <property type="entry name" value="ALPHA-AMYLASE FAMILY MEMBER"/>
    <property type="match status" value="1"/>
</dbReference>
<dbReference type="Gene3D" id="2.60.40.1180">
    <property type="entry name" value="Golgi alpha-mannosidase II"/>
    <property type="match status" value="1"/>
</dbReference>
<dbReference type="SMART" id="SM00642">
    <property type="entry name" value="Aamy"/>
    <property type="match status" value="1"/>
</dbReference>
<dbReference type="GO" id="GO:0005509">
    <property type="term" value="F:calcium ion binding"/>
    <property type="evidence" value="ECO:0007669"/>
    <property type="project" value="InterPro"/>
</dbReference>
<evidence type="ECO:0000256" key="3">
    <source>
        <dbReference type="ARBA" id="ARBA00008061"/>
    </source>
</evidence>
<dbReference type="EMBL" id="WKKI01000036">
    <property type="protein sequence ID" value="MRX73493.1"/>
    <property type="molecule type" value="Genomic_DNA"/>
</dbReference>
<evidence type="ECO:0000259" key="13">
    <source>
        <dbReference type="SMART" id="SM00642"/>
    </source>
</evidence>
<evidence type="ECO:0000256" key="2">
    <source>
        <dbReference type="ARBA" id="ARBA00001913"/>
    </source>
</evidence>
<dbReference type="GO" id="GO:0004556">
    <property type="term" value="F:alpha-amylase activity"/>
    <property type="evidence" value="ECO:0007669"/>
    <property type="project" value="UniProtKB-EC"/>
</dbReference>
<evidence type="ECO:0000256" key="1">
    <source>
        <dbReference type="ARBA" id="ARBA00000548"/>
    </source>
</evidence>
<organism evidence="14 15">
    <name type="scientific">Metabacillus lacus</name>
    <dbReference type="NCBI Taxonomy" id="1983721"/>
    <lineage>
        <taxon>Bacteria</taxon>
        <taxon>Bacillati</taxon>
        <taxon>Bacillota</taxon>
        <taxon>Bacilli</taxon>
        <taxon>Bacillales</taxon>
        <taxon>Bacillaceae</taxon>
        <taxon>Metabacillus</taxon>
    </lineage>
</organism>
<dbReference type="SUPFAM" id="SSF51011">
    <property type="entry name" value="Glycosyl hydrolase domain"/>
    <property type="match status" value="1"/>
</dbReference>
<evidence type="ECO:0000256" key="9">
    <source>
        <dbReference type="ARBA" id="ARBA00023277"/>
    </source>
</evidence>
<keyword evidence="9" id="KW-0119">Carbohydrate metabolism</keyword>
<dbReference type="PANTHER" id="PTHR10357:SF215">
    <property type="entry name" value="ALPHA-AMYLASE 1"/>
    <property type="match status" value="1"/>
</dbReference>
<keyword evidence="11" id="KW-0812">Transmembrane</keyword>
<dbReference type="Pfam" id="PF22026">
    <property type="entry name" value="Alpha-amylase_C_2"/>
    <property type="match status" value="1"/>
</dbReference>
<evidence type="ECO:0000256" key="6">
    <source>
        <dbReference type="ARBA" id="ARBA00022729"/>
    </source>
</evidence>
<accession>A0A7X2LZY2</accession>
<dbReference type="InterPro" id="IPR054174">
    <property type="entry name" value="Alpha-amylase-like_C"/>
</dbReference>
<comment type="caution">
    <text evidence="14">The sequence shown here is derived from an EMBL/GenBank/DDBJ whole genome shotgun (WGS) entry which is preliminary data.</text>
</comment>
<feature type="transmembrane region" description="Helical" evidence="11">
    <location>
        <begin position="483"/>
        <end position="502"/>
    </location>
</feature>
<protein>
    <recommendedName>
        <fullName evidence="4">alpha-amylase</fullName>
        <ecNumber evidence="4">3.2.1.1</ecNumber>
    </recommendedName>
</protein>
<keyword evidence="7" id="KW-0378">Hydrolase</keyword>
<dbReference type="GO" id="GO:0005975">
    <property type="term" value="P:carbohydrate metabolic process"/>
    <property type="evidence" value="ECO:0007669"/>
    <property type="project" value="InterPro"/>
</dbReference>
<feature type="signal peptide" evidence="12">
    <location>
        <begin position="1"/>
        <end position="24"/>
    </location>
</feature>
<keyword evidence="15" id="KW-1185">Reference proteome</keyword>
<keyword evidence="8" id="KW-0106">Calcium</keyword>
<evidence type="ECO:0000313" key="15">
    <source>
        <dbReference type="Proteomes" id="UP000448867"/>
    </source>
</evidence>
<evidence type="ECO:0000256" key="7">
    <source>
        <dbReference type="ARBA" id="ARBA00022801"/>
    </source>
</evidence>
<dbReference type="InterPro" id="IPR013780">
    <property type="entry name" value="Glyco_hydro_b"/>
</dbReference>
<feature type="chain" id="PRO_5030652816" description="alpha-amylase" evidence="12">
    <location>
        <begin position="25"/>
        <end position="510"/>
    </location>
</feature>
<evidence type="ECO:0000256" key="12">
    <source>
        <dbReference type="SAM" id="SignalP"/>
    </source>
</evidence>
<dbReference type="InterPro" id="IPR006047">
    <property type="entry name" value="GH13_cat_dom"/>
</dbReference>
<dbReference type="RefSeq" id="WP_154308957.1">
    <property type="nucleotide sequence ID" value="NZ_WKKI01000036.1"/>
</dbReference>
<evidence type="ECO:0000313" key="14">
    <source>
        <dbReference type="EMBL" id="MRX73493.1"/>
    </source>
</evidence>
<dbReference type="CDD" id="cd11339">
    <property type="entry name" value="AmyAc_bac_CMD_like_2"/>
    <property type="match status" value="1"/>
</dbReference>
<comment type="similarity">
    <text evidence="3">Belongs to the glycosyl hydrolase 13 family.</text>
</comment>
<evidence type="ECO:0000256" key="10">
    <source>
        <dbReference type="ARBA" id="ARBA00023295"/>
    </source>
</evidence>
<comment type="catalytic activity">
    <reaction evidence="1">
        <text>Endohydrolysis of (1-&gt;4)-alpha-D-glucosidic linkages in polysaccharides containing three or more (1-&gt;4)-alpha-linked D-glucose units.</text>
        <dbReference type="EC" id="3.2.1.1"/>
    </reaction>
</comment>
<dbReference type="EC" id="3.2.1.1" evidence="4"/>
<proteinExistence type="inferred from homology"/>
<name>A0A7X2LZY2_9BACI</name>
<reference evidence="14 15" key="1">
    <citation type="submission" date="2019-11" db="EMBL/GenBank/DDBJ databases">
        <title>Bacillus lacus genome.</title>
        <authorList>
            <person name="Allen C.J."/>
            <person name="Newman J.D."/>
        </authorList>
    </citation>
    <scope>NUCLEOTIDE SEQUENCE [LARGE SCALE GENOMIC DNA]</scope>
    <source>
        <strain evidence="14 15">KCTC 33946</strain>
    </source>
</reference>
<dbReference type="InterPro" id="IPR013777">
    <property type="entry name" value="A-amylase-like"/>
</dbReference>
<dbReference type="SUPFAM" id="SSF51445">
    <property type="entry name" value="(Trans)glycosidases"/>
    <property type="match status" value="1"/>
</dbReference>
<keyword evidence="10" id="KW-0326">Glycosidase</keyword>
<keyword evidence="6 12" id="KW-0732">Signal</keyword>
<evidence type="ECO:0000256" key="5">
    <source>
        <dbReference type="ARBA" id="ARBA00022723"/>
    </source>
</evidence>
<sequence length="510" mass="59155">MSRRGIFKLCLIPFLLFYALPASAAEKEERAWQNEMIYFVMVDRFNNGDTSNDVEVNTKDPKAYHGGDLRGIINQLDYIKEMGFTSIWLTPIFENEPGGYHGYWISDFMKVEEHFGTLDDMKELVEKAHERDMKIILDFVANHTGYQHEWLNDSDKAGWFHENQPISNWDNQDDLENGWLFGLPDLDQSHPEARQYLLDAAAYWIEETDIDGYRLDTVRHVPKEFWEEFAVHVKSLKENFFLLGEVWDNDPRYLAEYEKTGIDSFVDYPLYEEMGAVFSEPDKSIGPLYDVWRRNEAYYQNPYLLGTFLDNHDNVRFTRKAIQKQQHPGTRLKMALSYLYTAPGIPIVYYGTEIAMDGGEDPDNRQLMNFRTDDELNKYIGKLASIRKEFSALTEGNFEMLYDQGGMAVFKRTANNEQMIIALNNSSKAEKAVLDSSVIAENKELKGLLLDDSVAEQNGAYEIVLDRETAEIYRLEDKTGINYSFISVIVLIPVLFAAFLFANRRKKNHQ</sequence>
<gene>
    <name evidence="14" type="ORF">GJU40_15220</name>
</gene>
<dbReference type="Pfam" id="PF00128">
    <property type="entry name" value="Alpha-amylase"/>
    <property type="match status" value="1"/>
</dbReference>
<keyword evidence="11" id="KW-1133">Transmembrane helix</keyword>
<keyword evidence="5" id="KW-0479">Metal-binding</keyword>
<evidence type="ECO:0000256" key="8">
    <source>
        <dbReference type="ARBA" id="ARBA00022837"/>
    </source>
</evidence>
<comment type="cofactor">
    <cofactor evidence="2">
        <name>Ca(2+)</name>
        <dbReference type="ChEBI" id="CHEBI:29108"/>
    </cofactor>
</comment>